<dbReference type="Proteomes" id="UP001597511">
    <property type="component" value="Unassembled WGS sequence"/>
</dbReference>
<dbReference type="RefSeq" id="WP_386101511.1">
    <property type="nucleotide sequence ID" value="NZ_JBHUOZ010000003.1"/>
</dbReference>
<protein>
    <submittedName>
        <fullName evidence="2">Dabb family protein</fullName>
    </submittedName>
</protein>
<dbReference type="EMBL" id="JBHUOZ010000003">
    <property type="protein sequence ID" value="MFD2921361.1"/>
    <property type="molecule type" value="Genomic_DNA"/>
</dbReference>
<sequence>MMEQFNRRKFLAAATVLATGTVATGMACNNADTGGKTKLVHHVFFWLKNAGNAEDRAKLIEGLETLKGIKEIGQLLIGTPAGTEKREVVDHSYDVSELMFFDNQAQQDAYQVHPIHKAFVEKYSHLWEKVVVYDTLMA</sequence>
<proteinExistence type="predicted"/>
<evidence type="ECO:0000313" key="2">
    <source>
        <dbReference type="EMBL" id="MFD2921361.1"/>
    </source>
</evidence>
<organism evidence="2 3">
    <name type="scientific">Terrimonas rubra</name>
    <dbReference type="NCBI Taxonomy" id="1035890"/>
    <lineage>
        <taxon>Bacteria</taxon>
        <taxon>Pseudomonadati</taxon>
        <taxon>Bacteroidota</taxon>
        <taxon>Chitinophagia</taxon>
        <taxon>Chitinophagales</taxon>
        <taxon>Chitinophagaceae</taxon>
        <taxon>Terrimonas</taxon>
    </lineage>
</organism>
<dbReference type="InterPro" id="IPR011008">
    <property type="entry name" value="Dimeric_a/b-barrel"/>
</dbReference>
<dbReference type="Pfam" id="PF07876">
    <property type="entry name" value="Dabb"/>
    <property type="match status" value="1"/>
</dbReference>
<evidence type="ECO:0000313" key="3">
    <source>
        <dbReference type="Proteomes" id="UP001597511"/>
    </source>
</evidence>
<dbReference type="PROSITE" id="PS51257">
    <property type="entry name" value="PROKAR_LIPOPROTEIN"/>
    <property type="match status" value="1"/>
</dbReference>
<gene>
    <name evidence="2" type="ORF">ACFS6H_16660</name>
</gene>
<reference evidence="3" key="1">
    <citation type="journal article" date="2019" name="Int. J. Syst. Evol. Microbiol.">
        <title>The Global Catalogue of Microorganisms (GCM) 10K type strain sequencing project: providing services to taxonomists for standard genome sequencing and annotation.</title>
        <authorList>
            <consortium name="The Broad Institute Genomics Platform"/>
            <consortium name="The Broad Institute Genome Sequencing Center for Infectious Disease"/>
            <person name="Wu L."/>
            <person name="Ma J."/>
        </authorList>
    </citation>
    <scope>NUCLEOTIDE SEQUENCE [LARGE SCALE GENOMIC DNA]</scope>
    <source>
        <strain evidence="3">KCTC 23299</strain>
    </source>
</reference>
<dbReference type="InterPro" id="IPR013097">
    <property type="entry name" value="Dabb"/>
</dbReference>
<keyword evidence="3" id="KW-1185">Reference proteome</keyword>
<dbReference type="SUPFAM" id="SSF54909">
    <property type="entry name" value="Dimeric alpha+beta barrel"/>
    <property type="match status" value="1"/>
</dbReference>
<dbReference type="PROSITE" id="PS51502">
    <property type="entry name" value="S_R_A_B_BARREL"/>
    <property type="match status" value="1"/>
</dbReference>
<dbReference type="Gene3D" id="3.30.70.100">
    <property type="match status" value="1"/>
</dbReference>
<name>A0ABW6A9P4_9BACT</name>
<accession>A0ABW6A9P4</accession>
<feature type="domain" description="Stress-response A/B barrel" evidence="1">
    <location>
        <begin position="39"/>
        <end position="135"/>
    </location>
</feature>
<dbReference type="SMART" id="SM00886">
    <property type="entry name" value="Dabb"/>
    <property type="match status" value="1"/>
</dbReference>
<evidence type="ECO:0000259" key="1">
    <source>
        <dbReference type="PROSITE" id="PS51502"/>
    </source>
</evidence>
<comment type="caution">
    <text evidence="2">The sequence shown here is derived from an EMBL/GenBank/DDBJ whole genome shotgun (WGS) entry which is preliminary data.</text>
</comment>